<reference evidence="13" key="2">
    <citation type="submission" date="2014-03" db="EMBL/GenBank/DDBJ databases">
        <authorList>
            <person name="Genoscope - CEA"/>
        </authorList>
    </citation>
    <scope>NUCLEOTIDE SEQUENCE</scope>
</reference>
<name>A0A060XMP4_ONCMY</name>
<feature type="domain" description="ORC5 lid" evidence="12">
    <location>
        <begin position="306"/>
        <end position="373"/>
    </location>
</feature>
<feature type="domain" description="Origin recognition complex subunit 5 C-terminal" evidence="11">
    <location>
        <begin position="405"/>
        <end position="530"/>
    </location>
</feature>
<comment type="subcellular location">
    <subcellularLocation>
        <location evidence="1">Nucleus</location>
    </subcellularLocation>
</comment>
<evidence type="ECO:0000256" key="8">
    <source>
        <dbReference type="ARBA" id="ARBA00057448"/>
    </source>
</evidence>
<dbReference type="Pfam" id="PF14630">
    <property type="entry name" value="ORC5_C"/>
    <property type="match status" value="1"/>
</dbReference>
<evidence type="ECO:0000256" key="6">
    <source>
        <dbReference type="ARBA" id="ARBA00023242"/>
    </source>
</evidence>
<dbReference type="Proteomes" id="UP000193380">
    <property type="component" value="Unassembled WGS sequence"/>
</dbReference>
<organism evidence="13 14">
    <name type="scientific">Oncorhynchus mykiss</name>
    <name type="common">Rainbow trout</name>
    <name type="synonym">Salmo gairdneri</name>
    <dbReference type="NCBI Taxonomy" id="8022"/>
    <lineage>
        <taxon>Eukaryota</taxon>
        <taxon>Metazoa</taxon>
        <taxon>Chordata</taxon>
        <taxon>Craniata</taxon>
        <taxon>Vertebrata</taxon>
        <taxon>Euteleostomi</taxon>
        <taxon>Actinopterygii</taxon>
        <taxon>Neopterygii</taxon>
        <taxon>Teleostei</taxon>
        <taxon>Protacanthopterygii</taxon>
        <taxon>Salmoniformes</taxon>
        <taxon>Salmonidae</taxon>
        <taxon>Salmoninae</taxon>
        <taxon>Oncorhynchus</taxon>
    </lineage>
</organism>
<dbReference type="PaxDb" id="8022-A0A060XMP4"/>
<keyword evidence="3" id="KW-0235">DNA replication</keyword>
<dbReference type="GO" id="GO:0005524">
    <property type="term" value="F:ATP binding"/>
    <property type="evidence" value="ECO:0007669"/>
    <property type="project" value="UniProtKB-KW"/>
</dbReference>
<dbReference type="Pfam" id="PF13191">
    <property type="entry name" value="AAA_16"/>
    <property type="match status" value="1"/>
</dbReference>
<dbReference type="GO" id="GO:0003688">
    <property type="term" value="F:DNA replication origin binding"/>
    <property type="evidence" value="ECO:0007669"/>
    <property type="project" value="TreeGrafter"/>
</dbReference>
<dbReference type="PANTHER" id="PTHR12705">
    <property type="entry name" value="ORIGIN RECOGNITION COMPLEX SUBUNIT 5"/>
    <property type="match status" value="1"/>
</dbReference>
<dbReference type="FunFam" id="3.40.50.300:FF:000673">
    <property type="entry name" value="Origin recognition complex subunit 5"/>
    <property type="match status" value="1"/>
</dbReference>
<evidence type="ECO:0000259" key="12">
    <source>
        <dbReference type="Pfam" id="PF21639"/>
    </source>
</evidence>
<keyword evidence="6" id="KW-0539">Nucleus</keyword>
<evidence type="ECO:0000256" key="2">
    <source>
        <dbReference type="ARBA" id="ARBA00006269"/>
    </source>
</evidence>
<keyword evidence="4" id="KW-0547">Nucleotide-binding</keyword>
<accession>A0A060XMP4</accession>
<protein>
    <recommendedName>
        <fullName evidence="9">Origin recognition complex subunit 5</fullName>
    </recommendedName>
</protein>
<dbReference type="Pfam" id="PF21639">
    <property type="entry name" value="ORC5_lid"/>
    <property type="match status" value="1"/>
</dbReference>
<feature type="domain" description="Orc1-like AAA ATPase" evidence="10">
    <location>
        <begin position="21"/>
        <end position="164"/>
    </location>
</feature>
<dbReference type="InterPro" id="IPR048866">
    <property type="entry name" value="ORC5_lid"/>
</dbReference>
<comment type="subunit">
    <text evidence="7">Component of ORC, a complex composed of at least 6 subunits: ORC1, ORC2, ORC3, ORC4, ORC5 and ORC6. ORC is regulated in a cell-cycle dependent manner. It is sequentially assembled at the exit from anaphase of mitosis and disassembled as cells enter S phase.</text>
</comment>
<evidence type="ECO:0000313" key="14">
    <source>
        <dbReference type="Proteomes" id="UP000193380"/>
    </source>
</evidence>
<dbReference type="InterPro" id="IPR027417">
    <property type="entry name" value="P-loop_NTPase"/>
</dbReference>
<gene>
    <name evidence="13" type="ORF">GSONMT00059834001</name>
</gene>
<evidence type="ECO:0000313" key="13">
    <source>
        <dbReference type="EMBL" id="CDQ80512.1"/>
    </source>
</evidence>
<dbReference type="GO" id="GO:0006270">
    <property type="term" value="P:DNA replication initiation"/>
    <property type="evidence" value="ECO:0007669"/>
    <property type="project" value="TreeGrafter"/>
</dbReference>
<comment type="function">
    <text evidence="8">Component of the origin recognition complex (ORC) that binds origins of replication. DNA-binding is ATP-dependent. The specific DNA sequences that define origins of replication have not been identified yet. ORC is required to assemble the pre-replication complex necessary to initiate DNA replication.</text>
</comment>
<proteinExistence type="inferred from homology"/>
<comment type="similarity">
    <text evidence="2">Belongs to the ORC5 family.</text>
</comment>
<reference evidence="13" key="1">
    <citation type="journal article" date="2014" name="Nat. Commun.">
        <title>The rainbow trout genome provides novel insights into evolution after whole-genome duplication in vertebrates.</title>
        <authorList>
            <person name="Berthelot C."/>
            <person name="Brunet F."/>
            <person name="Chalopin D."/>
            <person name="Juanchich A."/>
            <person name="Bernard M."/>
            <person name="Noel B."/>
            <person name="Bento P."/>
            <person name="Da Silva C."/>
            <person name="Labadie K."/>
            <person name="Alberti A."/>
            <person name="Aury J.M."/>
            <person name="Louis A."/>
            <person name="Dehais P."/>
            <person name="Bardou P."/>
            <person name="Montfort J."/>
            <person name="Klopp C."/>
            <person name="Cabau C."/>
            <person name="Gaspin C."/>
            <person name="Thorgaard G.H."/>
            <person name="Boussaha M."/>
            <person name="Quillet E."/>
            <person name="Guyomard R."/>
            <person name="Galiana D."/>
            <person name="Bobe J."/>
            <person name="Volff J.N."/>
            <person name="Genet C."/>
            <person name="Wincker P."/>
            <person name="Jaillon O."/>
            <person name="Roest Crollius H."/>
            <person name="Guiguen Y."/>
        </authorList>
    </citation>
    <scope>NUCLEOTIDE SEQUENCE [LARGE SCALE GENOMIC DNA]</scope>
</reference>
<dbReference type="Gene3D" id="3.40.50.300">
    <property type="entry name" value="P-loop containing nucleotide triphosphate hydrolases"/>
    <property type="match status" value="1"/>
</dbReference>
<evidence type="ECO:0000259" key="10">
    <source>
        <dbReference type="Pfam" id="PF13191"/>
    </source>
</evidence>
<dbReference type="InterPro" id="IPR041664">
    <property type="entry name" value="AAA_16"/>
</dbReference>
<dbReference type="InterPro" id="IPR047088">
    <property type="entry name" value="ORC5_C"/>
</dbReference>
<keyword evidence="5" id="KW-0067">ATP-binding</keyword>
<dbReference type="EMBL" id="FR905615">
    <property type="protein sequence ID" value="CDQ80512.1"/>
    <property type="molecule type" value="Genomic_DNA"/>
</dbReference>
<dbReference type="STRING" id="8022.A0A060XMP4"/>
<dbReference type="GO" id="GO:0005664">
    <property type="term" value="C:nuclear origin of replication recognition complex"/>
    <property type="evidence" value="ECO:0007669"/>
    <property type="project" value="TreeGrafter"/>
</dbReference>
<evidence type="ECO:0000256" key="3">
    <source>
        <dbReference type="ARBA" id="ARBA00022705"/>
    </source>
</evidence>
<dbReference type="PANTHER" id="PTHR12705:SF0">
    <property type="entry name" value="ORIGIN RECOGNITION COMPLEX SUBUNIT 5"/>
    <property type="match status" value="1"/>
</dbReference>
<evidence type="ECO:0000256" key="5">
    <source>
        <dbReference type="ARBA" id="ARBA00022840"/>
    </source>
</evidence>
<evidence type="ECO:0000256" key="1">
    <source>
        <dbReference type="ARBA" id="ARBA00004123"/>
    </source>
</evidence>
<evidence type="ECO:0000256" key="4">
    <source>
        <dbReference type="ARBA" id="ARBA00022741"/>
    </source>
</evidence>
<sequence>MAAQLQHLGYEDEKLQRVMERLPCRDVQASMLLALMGEPEQCSYPSIFIYGHRATGKSHVIHTLLKELELPYATVSCVECVSVGLLFEQVLLSLFGSDSASLLSRSPSLSDFVRVYKQLCVQASAKQTRYIVLDRAELLRDMEANLLPAFLRLQELVEDNVTVILLSEIVWDKFRPNTGCFEPLLLHFPDYSKEQRLLTTNWKKLFPLTSPKDILLSREQAQIPVICVKKIMRKRGHRSGCLLRIRRRDIKNCNILCFTESWLNDDTDNIELAGFPMHRQNRDATSGELQQILSEDSHPSYSPELYSAFINILLGVFYSVCRDLRELRHLAALHFSKFVEPLEQGKVKESDTHKLWRNIEPHLKKAMQTVYLREVSSVQWEQQLQMEEKEAGVVRGLSAHAHVELPYYSKFLLIAAYLASYNPARTDKRFFLKHHGKIKKTNFLKKHEKTSNHLLGPKPFPLDRLLAIFYSVVDSRVAPTASVFCQISSLVTLQLLNQVGHDDQLDAPKYKCAVSLDFILTISRCVYVTVVFKKDCLYTNLG</sequence>
<dbReference type="SUPFAM" id="SSF52540">
    <property type="entry name" value="P-loop containing nucleoside triphosphate hydrolases"/>
    <property type="match status" value="1"/>
</dbReference>
<dbReference type="InterPro" id="IPR020796">
    <property type="entry name" value="ORC5"/>
</dbReference>
<dbReference type="AlphaFoldDB" id="A0A060XMP4"/>
<evidence type="ECO:0000259" key="11">
    <source>
        <dbReference type="Pfam" id="PF14630"/>
    </source>
</evidence>
<evidence type="ECO:0000256" key="7">
    <source>
        <dbReference type="ARBA" id="ARBA00026084"/>
    </source>
</evidence>
<evidence type="ECO:0000256" key="9">
    <source>
        <dbReference type="ARBA" id="ARBA00069657"/>
    </source>
</evidence>